<dbReference type="AlphaFoldDB" id="A0ABD3JA06"/>
<feature type="transmembrane region" description="Helical" evidence="17">
    <location>
        <begin position="572"/>
        <end position="591"/>
    </location>
</feature>
<dbReference type="InterPro" id="IPR001757">
    <property type="entry name" value="P_typ_ATPase"/>
</dbReference>
<dbReference type="EMBL" id="JBJKBG010000008">
    <property type="protein sequence ID" value="KAL3724816.1"/>
    <property type="molecule type" value="Genomic_DNA"/>
</dbReference>
<protein>
    <recommendedName>
        <fullName evidence="17">Calcium-transporting ATPase</fullName>
        <ecNumber evidence="17">7.2.2.10</ecNumber>
    </recommendedName>
</protein>
<dbReference type="NCBIfam" id="TIGR01517">
    <property type="entry name" value="ATPase-IIB_Ca"/>
    <property type="match status" value="1"/>
</dbReference>
<comment type="similarity">
    <text evidence="2 17">Belongs to the cation transport ATPase (P-type) (TC 3.A.3) family. Type IIB subfamily.</text>
</comment>
<keyword evidence="7 17" id="KW-0547">Nucleotide-binding</keyword>
<dbReference type="Proteomes" id="UP001634007">
    <property type="component" value="Unassembled WGS sequence"/>
</dbReference>
<feature type="transmembrane region" description="Helical" evidence="17">
    <location>
        <begin position="121"/>
        <end position="146"/>
    </location>
</feature>
<keyword evidence="14 17" id="KW-0406">Ion transport</keyword>
<evidence type="ECO:0000259" key="18">
    <source>
        <dbReference type="Pfam" id="PF00689"/>
    </source>
</evidence>
<dbReference type="PROSITE" id="PS00154">
    <property type="entry name" value="ATPASE_E1_E2"/>
    <property type="match status" value="1"/>
</dbReference>
<evidence type="ECO:0000256" key="16">
    <source>
        <dbReference type="ARBA" id="ARBA00048694"/>
    </source>
</evidence>
<dbReference type="SFLD" id="SFLDG00002">
    <property type="entry name" value="C1.7:_P-type_atpase_like"/>
    <property type="match status" value="1"/>
</dbReference>
<dbReference type="FunFam" id="1.20.1110.10:FF:000039">
    <property type="entry name" value="Calcium-transporting ATPase"/>
    <property type="match status" value="1"/>
</dbReference>
<dbReference type="Gene3D" id="3.40.50.1000">
    <property type="entry name" value="HAD superfamily/HAD-like"/>
    <property type="match status" value="1"/>
</dbReference>
<evidence type="ECO:0000256" key="8">
    <source>
        <dbReference type="ARBA" id="ARBA00022837"/>
    </source>
</evidence>
<dbReference type="InterPro" id="IPR008250">
    <property type="entry name" value="ATPase_P-typ_transduc_dom_A_sf"/>
</dbReference>
<evidence type="ECO:0000256" key="2">
    <source>
        <dbReference type="ARBA" id="ARBA00006124"/>
    </source>
</evidence>
<keyword evidence="4 17" id="KW-0109">Calcium transport</keyword>
<comment type="catalytic activity">
    <reaction evidence="16 17">
        <text>Ca(2+)(in) + ATP + H2O = Ca(2+)(out) + ADP + phosphate + H(+)</text>
        <dbReference type="Rhea" id="RHEA:18105"/>
        <dbReference type="ChEBI" id="CHEBI:15377"/>
        <dbReference type="ChEBI" id="CHEBI:15378"/>
        <dbReference type="ChEBI" id="CHEBI:29108"/>
        <dbReference type="ChEBI" id="CHEBI:30616"/>
        <dbReference type="ChEBI" id="CHEBI:43474"/>
        <dbReference type="ChEBI" id="CHEBI:456216"/>
        <dbReference type="EC" id="7.2.2.10"/>
    </reaction>
</comment>
<dbReference type="InterPro" id="IPR023298">
    <property type="entry name" value="ATPase_P-typ_TM_dom_sf"/>
</dbReference>
<keyword evidence="20" id="KW-1185">Reference proteome</keyword>
<dbReference type="GO" id="GO:0005388">
    <property type="term" value="F:P-type calcium transporter activity"/>
    <property type="evidence" value="ECO:0007669"/>
    <property type="project" value="UniProtKB-EC"/>
</dbReference>
<feature type="transmembrane region" description="Helical" evidence="17">
    <location>
        <begin position="688"/>
        <end position="706"/>
    </location>
</feature>
<feature type="domain" description="Cation-transporting P-type ATPase C-terminal" evidence="18">
    <location>
        <begin position="569"/>
        <end position="740"/>
    </location>
</feature>
<accession>A0ABD3JA06</accession>
<dbReference type="GO" id="GO:0005524">
    <property type="term" value="F:ATP binding"/>
    <property type="evidence" value="ECO:0007669"/>
    <property type="project" value="UniProtKB-KW"/>
</dbReference>
<evidence type="ECO:0000256" key="1">
    <source>
        <dbReference type="ARBA" id="ARBA00004141"/>
    </source>
</evidence>
<comment type="subcellular location">
    <subcellularLocation>
        <location evidence="1 17">Membrane</location>
        <topology evidence="1 17">Multi-pass membrane protein</topology>
    </subcellularLocation>
</comment>
<feature type="transmembrane region" description="Helical" evidence="17">
    <location>
        <begin position="718"/>
        <end position="738"/>
    </location>
</feature>
<evidence type="ECO:0000256" key="13">
    <source>
        <dbReference type="ARBA" id="ARBA00022989"/>
    </source>
</evidence>
<keyword evidence="11" id="KW-0112">Calmodulin-binding</keyword>
<dbReference type="SFLD" id="SFLDS00003">
    <property type="entry name" value="Haloacid_Dehalogenase"/>
    <property type="match status" value="1"/>
</dbReference>
<evidence type="ECO:0000256" key="4">
    <source>
        <dbReference type="ARBA" id="ARBA00022568"/>
    </source>
</evidence>
<feature type="transmembrane region" description="Helical" evidence="17">
    <location>
        <begin position="549"/>
        <end position="566"/>
    </location>
</feature>
<dbReference type="SUPFAM" id="SSF56784">
    <property type="entry name" value="HAD-like"/>
    <property type="match status" value="1"/>
</dbReference>
<keyword evidence="9 17" id="KW-0067">ATP-binding</keyword>
<dbReference type="InterPro" id="IPR023299">
    <property type="entry name" value="ATPase_P-typ_cyto_dom_N"/>
</dbReference>
<keyword evidence="12" id="KW-1278">Translocase</keyword>
<evidence type="ECO:0000256" key="7">
    <source>
        <dbReference type="ARBA" id="ARBA00022741"/>
    </source>
</evidence>
<dbReference type="GO" id="GO:0046872">
    <property type="term" value="F:metal ion binding"/>
    <property type="evidence" value="ECO:0007669"/>
    <property type="project" value="UniProtKB-KW"/>
</dbReference>
<dbReference type="SUPFAM" id="SSF81665">
    <property type="entry name" value="Calcium ATPase, transmembrane domain M"/>
    <property type="match status" value="1"/>
</dbReference>
<gene>
    <name evidence="19" type="ORF">ACJRO7_029909</name>
</gene>
<evidence type="ECO:0000256" key="15">
    <source>
        <dbReference type="ARBA" id="ARBA00023136"/>
    </source>
</evidence>
<keyword evidence="8 17" id="KW-0106">Calcium</keyword>
<dbReference type="NCBIfam" id="TIGR01494">
    <property type="entry name" value="ATPase_P-type"/>
    <property type="match status" value="2"/>
</dbReference>
<dbReference type="InterPro" id="IPR023214">
    <property type="entry name" value="HAD_sf"/>
</dbReference>
<dbReference type="InterPro" id="IPR018303">
    <property type="entry name" value="ATPase_P-typ_P_site"/>
</dbReference>
<evidence type="ECO:0000256" key="14">
    <source>
        <dbReference type="ARBA" id="ARBA00023065"/>
    </source>
</evidence>
<keyword evidence="6" id="KW-0479">Metal-binding</keyword>
<evidence type="ECO:0000256" key="11">
    <source>
        <dbReference type="ARBA" id="ARBA00022860"/>
    </source>
</evidence>
<dbReference type="PANTHER" id="PTHR24093:SF434">
    <property type="entry name" value="CALCIUM-TRANSPORTING ATPASE 13, PLASMA MEMBRANE-TYPE-RELATED"/>
    <property type="match status" value="1"/>
</dbReference>
<reference evidence="19 20" key="1">
    <citation type="submission" date="2024-11" db="EMBL/GenBank/DDBJ databases">
        <title>Chromosome-level genome assembly of Eucalyptus globulus Labill. provides insights into its genome evolution.</title>
        <authorList>
            <person name="Li X."/>
        </authorList>
    </citation>
    <scope>NUCLEOTIDE SEQUENCE [LARGE SCALE GENOMIC DNA]</scope>
    <source>
        <strain evidence="19">CL2024</strain>
        <tissue evidence="19">Fresh tender leaves</tissue>
    </source>
</reference>
<comment type="caution">
    <text evidence="17">Lacks conserved residue(s) required for the propagation of feature annotation.</text>
</comment>
<keyword evidence="3 17" id="KW-0813">Transport</keyword>
<evidence type="ECO:0000256" key="9">
    <source>
        <dbReference type="ARBA" id="ARBA00022840"/>
    </source>
</evidence>
<evidence type="ECO:0000313" key="20">
    <source>
        <dbReference type="Proteomes" id="UP001634007"/>
    </source>
</evidence>
<dbReference type="PRINTS" id="PR00119">
    <property type="entry name" value="CATATPASE"/>
</dbReference>
<organism evidence="19 20">
    <name type="scientific">Eucalyptus globulus</name>
    <name type="common">Tasmanian blue gum</name>
    <dbReference type="NCBI Taxonomy" id="34317"/>
    <lineage>
        <taxon>Eukaryota</taxon>
        <taxon>Viridiplantae</taxon>
        <taxon>Streptophyta</taxon>
        <taxon>Embryophyta</taxon>
        <taxon>Tracheophyta</taxon>
        <taxon>Spermatophyta</taxon>
        <taxon>Magnoliopsida</taxon>
        <taxon>eudicotyledons</taxon>
        <taxon>Gunneridae</taxon>
        <taxon>Pentapetalae</taxon>
        <taxon>rosids</taxon>
        <taxon>malvids</taxon>
        <taxon>Myrtales</taxon>
        <taxon>Myrtaceae</taxon>
        <taxon>Myrtoideae</taxon>
        <taxon>Eucalypteae</taxon>
        <taxon>Eucalyptus</taxon>
    </lineage>
</organism>
<dbReference type="InterPro" id="IPR006068">
    <property type="entry name" value="ATPase_P-typ_cation-transptr_C"/>
</dbReference>
<evidence type="ECO:0000313" key="19">
    <source>
        <dbReference type="EMBL" id="KAL3724816.1"/>
    </source>
</evidence>
<dbReference type="InterPro" id="IPR044492">
    <property type="entry name" value="P_typ_ATPase_HD_dom"/>
</dbReference>
<sequence length="769" mass="85161">MTGESDCVEEKRHQNPFLFSGTKVVDGEALMLVTAVGMNTKEGKMMSSINRSSSEETPLQAWLNKLTSSISKVSLVVNFLVLVVLQILYFTGKKQGANRKQEFDPSQTMGDNIMNSVGGKIAATVTIVSLMIPEGLPIAVTLILACSMKSMRDWAMVRKLWACETMGSATTICIDKTGTLTTNQMKVTKFWVGQGLAAENGCSSASKFVLDLIRDGVALNTNGGVYNPELYSESLYGLSRCPTEKAILSWAVSQLSMDMQEIKESCRVIAREVLDKQKRSGVLIKKTMDDRVQVHWKGGAEMILAMCSSFYDGSGIEKDLDEDERKKFKQIIQGMGASGLSCIAFAHKQSCVESYAEAIRKGNYINEIQKDRLTLLGLVGIIELCGPGVDRAVQAFQDSRVNITMITGDNSFAAKAIAKECGILRPEDDASDEAFVTGADFRNYSIEKRLEEVEKIRVMARSSSSDKLLMVQSLKKKGHVVAFIGDGTNDALVLKEAHIGVLMGIQGIEFAKESLDIVIHSDNFFSVAEVLRWGRCIYDNIQKFIQFKLTVNVAALLINFVAAISSRDVPLTAIQLLWVNLIVDTLGAFALSTDLSTEQTREVMKKPPVGWTEPLITNVMWRNLLGQAIYQVAVLLTLQFKGESIFCVDKVVKRTLIFNVFVLCQVFNEFNARKLAKNIFEGIHKNKLFLGIIFMTVALQVVMVEFLKQFAVTKRLSWGQWGACVGIAAASWPIAWVVKCIPVPHTPISQLIEKIIQRTVIRFRNANCF</sequence>
<keyword evidence="13 17" id="KW-1133">Transmembrane helix</keyword>
<dbReference type="Pfam" id="PF13246">
    <property type="entry name" value="Cation_ATPase"/>
    <property type="match status" value="1"/>
</dbReference>
<evidence type="ECO:0000256" key="17">
    <source>
        <dbReference type="RuleBase" id="RU361146"/>
    </source>
</evidence>
<dbReference type="PRINTS" id="PR00121">
    <property type="entry name" value="NAKATPASE"/>
</dbReference>
<name>A0ABD3JA06_EUCGL</name>
<dbReference type="EC" id="7.2.2.10" evidence="17"/>
<evidence type="ECO:0000256" key="3">
    <source>
        <dbReference type="ARBA" id="ARBA00022448"/>
    </source>
</evidence>
<feature type="transmembrane region" description="Helical" evidence="17">
    <location>
        <begin position="73"/>
        <end position="92"/>
    </location>
</feature>
<evidence type="ECO:0000256" key="10">
    <source>
        <dbReference type="ARBA" id="ARBA00022842"/>
    </source>
</evidence>
<dbReference type="GO" id="GO:0016020">
    <property type="term" value="C:membrane"/>
    <property type="evidence" value="ECO:0007669"/>
    <property type="project" value="UniProtKB-SubCell"/>
</dbReference>
<dbReference type="Pfam" id="PF00689">
    <property type="entry name" value="Cation_ATPase_C"/>
    <property type="match status" value="1"/>
</dbReference>
<dbReference type="SUPFAM" id="SSF81653">
    <property type="entry name" value="Calcium ATPase, transduction domain A"/>
    <property type="match status" value="1"/>
</dbReference>
<keyword evidence="15 17" id="KW-0472">Membrane</keyword>
<keyword evidence="10" id="KW-0460">Magnesium</keyword>
<dbReference type="Gene3D" id="3.40.1110.10">
    <property type="entry name" value="Calcium-transporting ATPase, cytoplasmic domain N"/>
    <property type="match status" value="1"/>
</dbReference>
<dbReference type="SUPFAM" id="SSF81660">
    <property type="entry name" value="Metal cation-transporting ATPase, ATP-binding domain N"/>
    <property type="match status" value="1"/>
</dbReference>
<dbReference type="Gene3D" id="1.20.1110.10">
    <property type="entry name" value="Calcium-transporting ATPase, transmembrane domain"/>
    <property type="match status" value="2"/>
</dbReference>
<dbReference type="PANTHER" id="PTHR24093">
    <property type="entry name" value="CATION TRANSPORTING ATPASE"/>
    <property type="match status" value="1"/>
</dbReference>
<comment type="function">
    <text evidence="17">Catalyzes the hydrolysis of ATP coupled with the transport of calcium.</text>
</comment>
<dbReference type="GO" id="GO:0005516">
    <property type="term" value="F:calmodulin binding"/>
    <property type="evidence" value="ECO:0007669"/>
    <property type="project" value="UniProtKB-KW"/>
</dbReference>
<evidence type="ECO:0000256" key="5">
    <source>
        <dbReference type="ARBA" id="ARBA00022692"/>
    </source>
</evidence>
<comment type="caution">
    <text evidence="19">The sequence shown here is derived from an EMBL/GenBank/DDBJ whole genome shotgun (WGS) entry which is preliminary data.</text>
</comment>
<keyword evidence="5 17" id="KW-0812">Transmembrane</keyword>
<evidence type="ECO:0000256" key="6">
    <source>
        <dbReference type="ARBA" id="ARBA00022723"/>
    </source>
</evidence>
<evidence type="ECO:0000256" key="12">
    <source>
        <dbReference type="ARBA" id="ARBA00022967"/>
    </source>
</evidence>
<dbReference type="InterPro" id="IPR006408">
    <property type="entry name" value="P-type_ATPase_IIB"/>
</dbReference>
<dbReference type="InterPro" id="IPR036412">
    <property type="entry name" value="HAD-like_sf"/>
</dbReference>
<dbReference type="SFLD" id="SFLDF00027">
    <property type="entry name" value="p-type_atpase"/>
    <property type="match status" value="1"/>
</dbReference>
<proteinExistence type="inferred from homology"/>